<feature type="transmembrane region" description="Helical" evidence="2">
    <location>
        <begin position="116"/>
        <end position="135"/>
    </location>
</feature>
<keyword evidence="2" id="KW-0812">Transmembrane</keyword>
<feature type="region of interest" description="Disordered" evidence="1">
    <location>
        <begin position="1"/>
        <end position="38"/>
    </location>
</feature>
<accession>A0A1G7MY35</accession>
<evidence type="ECO:0000256" key="1">
    <source>
        <dbReference type="SAM" id="MobiDB-lite"/>
    </source>
</evidence>
<feature type="compositionally biased region" description="Acidic residues" evidence="1">
    <location>
        <begin position="24"/>
        <end position="38"/>
    </location>
</feature>
<keyword evidence="2" id="KW-0472">Membrane</keyword>
<evidence type="ECO:0000313" key="4">
    <source>
        <dbReference type="Proteomes" id="UP000199076"/>
    </source>
</evidence>
<sequence>MADHAGEDADEFDPDARRRPRDGDDSDEEPPTLGDLLDELDEYEASLTDPARRERIQDIIETATEVEEPAVFGRTIVGFDRADLMEAMLGALLFGLPMMVEGGTQEVGAFVATHPVYLVGTLAFAVATTVGILYVAEFQDVRIYRPILGFVPRRLLGVVGVSLLLSLVMSTAWGRVDWAAPWLAVCTCAVAFVPMTIGAALGDILPGS</sequence>
<feature type="transmembrane region" description="Helical" evidence="2">
    <location>
        <begin position="179"/>
        <end position="202"/>
    </location>
</feature>
<dbReference type="Proteomes" id="UP000199076">
    <property type="component" value="Unassembled WGS sequence"/>
</dbReference>
<evidence type="ECO:0000313" key="3">
    <source>
        <dbReference type="EMBL" id="SDF66576.1"/>
    </source>
</evidence>
<keyword evidence="4" id="KW-1185">Reference proteome</keyword>
<evidence type="ECO:0000256" key="2">
    <source>
        <dbReference type="SAM" id="Phobius"/>
    </source>
</evidence>
<proteinExistence type="predicted"/>
<keyword evidence="2" id="KW-1133">Transmembrane helix</keyword>
<organism evidence="3 4">
    <name type="scientific">Halorientalis regularis</name>
    <dbReference type="NCBI Taxonomy" id="660518"/>
    <lineage>
        <taxon>Archaea</taxon>
        <taxon>Methanobacteriati</taxon>
        <taxon>Methanobacteriota</taxon>
        <taxon>Stenosarchaea group</taxon>
        <taxon>Halobacteria</taxon>
        <taxon>Halobacteriales</taxon>
        <taxon>Haloarculaceae</taxon>
        <taxon>Halorientalis</taxon>
    </lineage>
</organism>
<gene>
    <name evidence="3" type="ORF">SAMN05216218_108105</name>
</gene>
<dbReference type="RefSeq" id="WP_245681179.1">
    <property type="nucleotide sequence ID" value="NZ_FNBK01000008.1"/>
</dbReference>
<feature type="transmembrane region" description="Helical" evidence="2">
    <location>
        <begin position="84"/>
        <end position="104"/>
    </location>
</feature>
<protein>
    <submittedName>
        <fullName evidence="3">Uncharacterized membrane protein</fullName>
    </submittedName>
</protein>
<name>A0A1G7MY35_9EURY</name>
<feature type="transmembrane region" description="Helical" evidence="2">
    <location>
        <begin position="155"/>
        <end position="173"/>
    </location>
</feature>
<reference evidence="4" key="1">
    <citation type="submission" date="2016-10" db="EMBL/GenBank/DDBJ databases">
        <authorList>
            <person name="Varghese N."/>
            <person name="Submissions S."/>
        </authorList>
    </citation>
    <scope>NUCLEOTIDE SEQUENCE [LARGE SCALE GENOMIC DNA]</scope>
    <source>
        <strain evidence="4">IBRC-M 10760</strain>
    </source>
</reference>
<dbReference type="STRING" id="660518.SAMN05216218_108105"/>
<dbReference type="AlphaFoldDB" id="A0A1G7MY35"/>
<dbReference type="EMBL" id="FNBK01000008">
    <property type="protein sequence ID" value="SDF66576.1"/>
    <property type="molecule type" value="Genomic_DNA"/>
</dbReference>
<feature type="compositionally biased region" description="Basic and acidic residues" evidence="1">
    <location>
        <begin position="14"/>
        <end position="23"/>
    </location>
</feature>